<dbReference type="PANTHER" id="PTHR43464">
    <property type="entry name" value="METHYLTRANSFERASE"/>
    <property type="match status" value="1"/>
</dbReference>
<sequence length="252" mass="26538">MTTSRAAHWEARYASVDRLWSGRPNDWLPELAGDWEPGAGLDIGCGEGADTLWLAERGWRVTAVDLSPTAIDRLRREAARRGLDQQVSALVQDGGQSLPEGPFDLVTCFYVHGGPEEGGLRLGDLLADAAGRVAPGGHLLVAVHAINPPWHTHHARTYTAAELLEEIGESVAGWQTVVAEERWREATGPQGQVGRRADAVLCLRRPGSRPAGEGGATARAVGVESAASAVPAEPEARAHPGEPGEAAPSGPA</sequence>
<dbReference type="PANTHER" id="PTHR43464:SF19">
    <property type="entry name" value="UBIQUINONE BIOSYNTHESIS O-METHYLTRANSFERASE, MITOCHONDRIAL"/>
    <property type="match status" value="1"/>
</dbReference>
<evidence type="ECO:0000259" key="5">
    <source>
        <dbReference type="Pfam" id="PF13649"/>
    </source>
</evidence>
<dbReference type="GO" id="GO:0008168">
    <property type="term" value="F:methyltransferase activity"/>
    <property type="evidence" value="ECO:0007669"/>
    <property type="project" value="UniProtKB-KW"/>
</dbReference>
<keyword evidence="2" id="KW-0808">Transferase</keyword>
<dbReference type="InterPro" id="IPR029063">
    <property type="entry name" value="SAM-dependent_MTases_sf"/>
</dbReference>
<dbReference type="EMBL" id="AP025017">
    <property type="protein sequence ID" value="BDA64205.1"/>
    <property type="molecule type" value="Genomic_DNA"/>
</dbReference>
<accession>A0ABN6K3U2</accession>
<feature type="compositionally biased region" description="Low complexity" evidence="4">
    <location>
        <begin position="218"/>
        <end position="233"/>
    </location>
</feature>
<evidence type="ECO:0000256" key="1">
    <source>
        <dbReference type="ARBA" id="ARBA00022603"/>
    </source>
</evidence>
<organism evidence="6 7">
    <name type="scientific">Actinomyces capricornis</name>
    <dbReference type="NCBI Taxonomy" id="2755559"/>
    <lineage>
        <taxon>Bacteria</taxon>
        <taxon>Bacillati</taxon>
        <taxon>Actinomycetota</taxon>
        <taxon>Actinomycetes</taxon>
        <taxon>Actinomycetales</taxon>
        <taxon>Actinomycetaceae</taxon>
        <taxon>Actinomyces</taxon>
    </lineage>
</organism>
<dbReference type="InterPro" id="IPR041698">
    <property type="entry name" value="Methyltransf_25"/>
</dbReference>
<dbReference type="Proteomes" id="UP000824496">
    <property type="component" value="Chromosome"/>
</dbReference>
<dbReference type="CDD" id="cd02440">
    <property type="entry name" value="AdoMet_MTases"/>
    <property type="match status" value="1"/>
</dbReference>
<feature type="domain" description="Methyltransferase" evidence="5">
    <location>
        <begin position="41"/>
        <end position="112"/>
    </location>
</feature>
<keyword evidence="3" id="KW-0949">S-adenosyl-L-methionine</keyword>
<evidence type="ECO:0000256" key="2">
    <source>
        <dbReference type="ARBA" id="ARBA00022679"/>
    </source>
</evidence>
<keyword evidence="7" id="KW-1185">Reference proteome</keyword>
<dbReference type="SUPFAM" id="SSF53335">
    <property type="entry name" value="S-adenosyl-L-methionine-dependent methyltransferases"/>
    <property type="match status" value="1"/>
</dbReference>
<feature type="region of interest" description="Disordered" evidence="4">
    <location>
        <begin position="206"/>
        <end position="252"/>
    </location>
</feature>
<name>A0ABN6K3U2_9ACTO</name>
<protein>
    <submittedName>
        <fullName evidence="6">16S RNA G1207 methylase RsmC</fullName>
    </submittedName>
</protein>
<evidence type="ECO:0000313" key="7">
    <source>
        <dbReference type="Proteomes" id="UP000824496"/>
    </source>
</evidence>
<feature type="compositionally biased region" description="Low complexity" evidence="4">
    <location>
        <begin position="243"/>
        <end position="252"/>
    </location>
</feature>
<dbReference type="Pfam" id="PF13649">
    <property type="entry name" value="Methyltransf_25"/>
    <property type="match status" value="1"/>
</dbReference>
<dbReference type="RefSeq" id="WP_308443644.1">
    <property type="nucleotide sequence ID" value="NZ_AP025017.1"/>
</dbReference>
<reference evidence="6 7" key="1">
    <citation type="submission" date="2021-08" db="EMBL/GenBank/DDBJ databases">
        <title>Whole genome sequence of novel Actinomyces species strain MAS-1.</title>
        <authorList>
            <person name="Saito M."/>
            <person name="Kuwahara N."/>
            <person name="Takizawa T."/>
            <person name="Gotouda H."/>
            <person name="Ochiai T."/>
        </authorList>
    </citation>
    <scope>NUCLEOTIDE SEQUENCE [LARGE SCALE GENOMIC DNA]</scope>
    <source>
        <strain evidence="6 7">MAS-1</strain>
    </source>
</reference>
<evidence type="ECO:0000256" key="3">
    <source>
        <dbReference type="ARBA" id="ARBA00022691"/>
    </source>
</evidence>
<dbReference type="GO" id="GO:0032259">
    <property type="term" value="P:methylation"/>
    <property type="evidence" value="ECO:0007669"/>
    <property type="project" value="UniProtKB-KW"/>
</dbReference>
<dbReference type="Gene3D" id="3.40.50.150">
    <property type="entry name" value="Vaccinia Virus protein VP39"/>
    <property type="match status" value="1"/>
</dbReference>
<proteinExistence type="predicted"/>
<evidence type="ECO:0000256" key="4">
    <source>
        <dbReference type="SAM" id="MobiDB-lite"/>
    </source>
</evidence>
<gene>
    <name evidence="6" type="ORF">MANAM107_10390</name>
</gene>
<evidence type="ECO:0000313" key="6">
    <source>
        <dbReference type="EMBL" id="BDA64205.1"/>
    </source>
</evidence>
<keyword evidence="1 6" id="KW-0489">Methyltransferase</keyword>